<dbReference type="EMBL" id="VSSQ01081022">
    <property type="protein sequence ID" value="MPN30050.1"/>
    <property type="molecule type" value="Genomic_DNA"/>
</dbReference>
<dbReference type="Gene3D" id="3.30.1360.130">
    <property type="entry name" value="Dipeptide transport protein"/>
    <property type="match status" value="1"/>
</dbReference>
<protein>
    <submittedName>
        <fullName evidence="1">Uncharacterized protein</fullName>
    </submittedName>
</protein>
<sequence length="72" mass="8281">MIKNGVASALEADYGRCFPNIPDKFTVETTYREHYRALNASYFPGAIKSGEYSVEYSAHDYLDVLRFFLFTL</sequence>
<dbReference type="Pfam" id="PF04951">
    <property type="entry name" value="Peptidase_M55"/>
    <property type="match status" value="1"/>
</dbReference>
<name>A0A645GUN5_9ZZZZ</name>
<proteinExistence type="predicted"/>
<comment type="caution">
    <text evidence="1">The sequence shown here is derived from an EMBL/GenBank/DDBJ whole genome shotgun (WGS) entry which is preliminary data.</text>
</comment>
<dbReference type="Gene3D" id="3.40.50.10780">
    <property type="entry name" value="Dipeptide transport protein"/>
    <property type="match status" value="1"/>
</dbReference>
<dbReference type="InterPro" id="IPR036177">
    <property type="entry name" value="Peptidase_M55_sf"/>
</dbReference>
<dbReference type="SUPFAM" id="SSF63992">
    <property type="entry name" value="Dipeptide transport protein"/>
    <property type="match status" value="1"/>
</dbReference>
<organism evidence="1">
    <name type="scientific">bioreactor metagenome</name>
    <dbReference type="NCBI Taxonomy" id="1076179"/>
    <lineage>
        <taxon>unclassified sequences</taxon>
        <taxon>metagenomes</taxon>
        <taxon>ecological metagenomes</taxon>
    </lineage>
</organism>
<dbReference type="InterPro" id="IPR027476">
    <property type="entry name" value="DppA_N"/>
</dbReference>
<gene>
    <name evidence="1" type="ORF">SDC9_177507</name>
</gene>
<evidence type="ECO:0000313" key="1">
    <source>
        <dbReference type="EMBL" id="MPN30050.1"/>
    </source>
</evidence>
<dbReference type="AlphaFoldDB" id="A0A645GUN5"/>
<accession>A0A645GUN5</accession>
<dbReference type="InterPro" id="IPR007035">
    <property type="entry name" value="Peptidase_M55"/>
</dbReference>
<reference evidence="1" key="1">
    <citation type="submission" date="2019-08" db="EMBL/GenBank/DDBJ databases">
        <authorList>
            <person name="Kucharzyk K."/>
            <person name="Murdoch R.W."/>
            <person name="Higgins S."/>
            <person name="Loffler F."/>
        </authorList>
    </citation>
    <scope>NUCLEOTIDE SEQUENCE</scope>
</reference>